<dbReference type="EMBL" id="PVWG01000001">
    <property type="protein sequence ID" value="PSB21903.1"/>
    <property type="molecule type" value="Genomic_DNA"/>
</dbReference>
<keyword evidence="2" id="KW-1185">Reference proteome</keyword>
<dbReference type="AlphaFoldDB" id="A0A2T1DN34"/>
<proteinExistence type="predicted"/>
<dbReference type="RefSeq" id="WP_073068929.1">
    <property type="nucleotide sequence ID" value="NZ_MPPI01000001.1"/>
</dbReference>
<gene>
    <name evidence="1" type="ORF">C7B65_00300</name>
</gene>
<evidence type="ECO:0000313" key="2">
    <source>
        <dbReference type="Proteomes" id="UP000238634"/>
    </source>
</evidence>
<dbReference type="STRING" id="1920490.GCA_001895925_00606"/>
<comment type="caution">
    <text evidence="1">The sequence shown here is derived from an EMBL/GenBank/DDBJ whole genome shotgun (WGS) entry which is preliminary data.</text>
</comment>
<reference evidence="1 2" key="2">
    <citation type="submission" date="2018-03" db="EMBL/GenBank/DDBJ databases">
        <title>The ancient ancestry and fast evolution of plastids.</title>
        <authorList>
            <person name="Moore K.R."/>
            <person name="Magnabosco C."/>
            <person name="Momper L."/>
            <person name="Gold D.A."/>
            <person name="Bosak T."/>
            <person name="Fournier G.P."/>
        </authorList>
    </citation>
    <scope>NUCLEOTIDE SEQUENCE [LARGE SCALE GENOMIC DNA]</scope>
    <source>
        <strain evidence="1 2">ULC007</strain>
    </source>
</reference>
<dbReference type="OrthoDB" id="9255947at2"/>
<organism evidence="1 2">
    <name type="scientific">Phormidesmis priestleyi ULC007</name>
    <dbReference type="NCBI Taxonomy" id="1920490"/>
    <lineage>
        <taxon>Bacteria</taxon>
        <taxon>Bacillati</taxon>
        <taxon>Cyanobacteriota</taxon>
        <taxon>Cyanophyceae</taxon>
        <taxon>Leptolyngbyales</taxon>
        <taxon>Leptolyngbyaceae</taxon>
        <taxon>Phormidesmis</taxon>
    </lineage>
</organism>
<reference evidence="1 2" key="1">
    <citation type="submission" date="2018-02" db="EMBL/GenBank/DDBJ databases">
        <authorList>
            <person name="Cohen D.B."/>
            <person name="Kent A.D."/>
        </authorList>
    </citation>
    <scope>NUCLEOTIDE SEQUENCE [LARGE SCALE GENOMIC DNA]</scope>
    <source>
        <strain evidence="1 2">ULC007</strain>
    </source>
</reference>
<protein>
    <recommendedName>
        <fullName evidence="3">DUF4258 domain-containing protein</fullName>
    </recommendedName>
</protein>
<evidence type="ECO:0000313" key="1">
    <source>
        <dbReference type="EMBL" id="PSB21903.1"/>
    </source>
</evidence>
<name>A0A2T1DN34_9CYAN</name>
<accession>A0A2T1DN34</accession>
<evidence type="ECO:0008006" key="3">
    <source>
        <dbReference type="Google" id="ProtNLM"/>
    </source>
</evidence>
<dbReference type="Proteomes" id="UP000238634">
    <property type="component" value="Unassembled WGS sequence"/>
</dbReference>
<sequence length="84" mass="9669">MNITIHPHAQARLVERGATVEEVIATVEGGKVAQADFDRTRFRRRFPFNAEWREKIYATKQIDAIAVETEPKAWLVIAVIVKFF</sequence>